<accession>A0A241XTF3</accession>
<comment type="caution">
    <text evidence="1">The sequence shown here is derived from an EMBL/GenBank/DDBJ whole genome shotgun (WGS) entry which is preliminary data.</text>
</comment>
<dbReference type="Proteomes" id="UP000194857">
    <property type="component" value="Unassembled WGS sequence"/>
</dbReference>
<organism evidence="1 2">
    <name type="scientific">Pseudomonas aeruginosa</name>
    <dbReference type="NCBI Taxonomy" id="287"/>
    <lineage>
        <taxon>Bacteria</taxon>
        <taxon>Pseudomonadati</taxon>
        <taxon>Pseudomonadota</taxon>
        <taxon>Gammaproteobacteria</taxon>
        <taxon>Pseudomonadales</taxon>
        <taxon>Pseudomonadaceae</taxon>
        <taxon>Pseudomonas</taxon>
    </lineage>
</organism>
<dbReference type="EMBL" id="NFFZ01000004">
    <property type="protein sequence ID" value="OTI63368.1"/>
    <property type="molecule type" value="Genomic_DNA"/>
</dbReference>
<proteinExistence type="predicted"/>
<evidence type="ECO:0000313" key="1">
    <source>
        <dbReference type="EMBL" id="OTI63368.1"/>
    </source>
</evidence>
<protein>
    <submittedName>
        <fullName evidence="1">Uncharacterized protein</fullName>
    </submittedName>
</protein>
<sequence length="81" mass="9122">MNPIQEAAQLMGKRKIVCTGTAKKDDSTVFLWQLDDGATLELIRGKKGFFSLKERHEGFQVLVDYYSRNAKVFVPKLSSVA</sequence>
<dbReference type="RefSeq" id="WP_065327351.1">
    <property type="nucleotide sequence ID" value="NZ_NFFZ01000004.1"/>
</dbReference>
<evidence type="ECO:0000313" key="2">
    <source>
        <dbReference type="Proteomes" id="UP000194857"/>
    </source>
</evidence>
<name>A0A241XTF3_PSEAI</name>
<dbReference type="AlphaFoldDB" id="A0A241XTF3"/>
<gene>
    <name evidence="1" type="ORF">CAZ10_11120</name>
</gene>
<reference evidence="1 2" key="1">
    <citation type="submission" date="2017-05" db="EMBL/GenBank/DDBJ databases">
        <authorList>
            <person name="Song R."/>
            <person name="Chenine A.L."/>
            <person name="Ruprecht R.M."/>
        </authorList>
    </citation>
    <scope>NUCLEOTIDE SEQUENCE [LARGE SCALE GENOMIC DNA]</scope>
    <source>
        <strain evidence="1 2">S567_C10_BS</strain>
    </source>
</reference>